<reference evidence="11 12" key="2">
    <citation type="journal article" date="2008" name="Bioinformatics">
        <title>Assembly reconciliation.</title>
        <authorList>
            <person name="Zimin A.V."/>
            <person name="Smith D.R."/>
            <person name="Sutton G."/>
            <person name="Yorke J.A."/>
        </authorList>
    </citation>
    <scope>NUCLEOTIDE SEQUENCE [LARGE SCALE GENOMIC DNA]</scope>
    <source>
        <strain evidence="11 12">TSC#14021-0224.01</strain>
    </source>
</reference>
<dbReference type="GO" id="GO:0005524">
    <property type="term" value="F:ATP binding"/>
    <property type="evidence" value="ECO:0007669"/>
    <property type="project" value="UniProtKB-UniRule"/>
</dbReference>
<comment type="pathway">
    <text evidence="1">Protein modification; protein ubiquitination.</text>
</comment>
<dbReference type="CDD" id="cd23803">
    <property type="entry name" value="UBCc_UBE2R"/>
    <property type="match status" value="1"/>
</dbReference>
<dbReference type="PROSITE" id="PS00183">
    <property type="entry name" value="UBC_1"/>
    <property type="match status" value="1"/>
</dbReference>
<protein>
    <submittedName>
        <fullName evidence="11">Uncharacterized protein, isoform B</fullName>
    </submittedName>
</protein>
<dbReference type="PANTHER" id="PTHR24067">
    <property type="entry name" value="UBIQUITIN-CONJUGATING ENZYME E2"/>
    <property type="match status" value="1"/>
</dbReference>
<dbReference type="Gene3D" id="3.10.110.10">
    <property type="entry name" value="Ubiquitin Conjugating Enzyme"/>
    <property type="match status" value="1"/>
</dbReference>
<organism evidence="11 12">
    <name type="scientific">Drosophila erecta</name>
    <name type="common">Fruit fly</name>
    <dbReference type="NCBI Taxonomy" id="7220"/>
    <lineage>
        <taxon>Eukaryota</taxon>
        <taxon>Metazoa</taxon>
        <taxon>Ecdysozoa</taxon>
        <taxon>Arthropoda</taxon>
        <taxon>Hexapoda</taxon>
        <taxon>Insecta</taxon>
        <taxon>Pterygota</taxon>
        <taxon>Neoptera</taxon>
        <taxon>Endopterygota</taxon>
        <taxon>Diptera</taxon>
        <taxon>Brachycera</taxon>
        <taxon>Muscomorpha</taxon>
        <taxon>Ephydroidea</taxon>
        <taxon>Drosophilidae</taxon>
        <taxon>Drosophila</taxon>
        <taxon>Sophophora</taxon>
    </lineage>
</organism>
<evidence type="ECO:0000256" key="1">
    <source>
        <dbReference type="ARBA" id="ARBA00004906"/>
    </source>
</evidence>
<evidence type="ECO:0000259" key="10">
    <source>
        <dbReference type="PROSITE" id="PS50127"/>
    </source>
</evidence>
<evidence type="ECO:0000256" key="8">
    <source>
        <dbReference type="RuleBase" id="RU362109"/>
    </source>
</evidence>
<keyword evidence="6 8" id="KW-0067">ATP-binding</keyword>
<evidence type="ECO:0000256" key="9">
    <source>
        <dbReference type="SAM" id="MobiDB-lite"/>
    </source>
</evidence>
<name>A0A0Q5U4V9_DROER</name>
<sequence>MSRHSDNFFTNRARQQLQVAEQMTTAASTSQHATSSSTMMASSAAGTAPTTTPSSSAVRALAMEYKSLQEEPVEGFRVKLINDDNLFEWEVAIFGPPDTLYQGGYFKAHMKFPHDYPYSPPSIRFLTKVWHPNVYENGDLCISILHPPVDDPQSGELPCERWNPTQNVRTILLSVISLLNEPNTFSPANVDASVMYRRWRDSQGKDNEYPNIIRKQALAANAEAKREGIVVPMTLEDYCLKPTRKPTTESGLDANFYDDDFDLETEDDLPSDDDFDEDDDDDEDEDEDEDSATAPISKNNGGSSKCKNNGLGREAAAAGADDAESADDSGKGETT</sequence>
<dbReference type="PROSITE" id="PS50127">
    <property type="entry name" value="UBC_2"/>
    <property type="match status" value="1"/>
</dbReference>
<dbReference type="AlphaFoldDB" id="A0A0Q5U4V9"/>
<accession>A0A0Q5U4V9</accession>
<feature type="compositionally biased region" description="Low complexity" evidence="9">
    <location>
        <begin position="297"/>
        <end position="320"/>
    </location>
</feature>
<dbReference type="InterPro" id="IPR000608">
    <property type="entry name" value="UBC"/>
</dbReference>
<dbReference type="FunFam" id="3.10.110.10:FF:000009">
    <property type="entry name" value="Ubiquitin-conjugating enzyme E2 R2"/>
    <property type="match status" value="1"/>
</dbReference>
<evidence type="ECO:0000256" key="5">
    <source>
        <dbReference type="ARBA" id="ARBA00022786"/>
    </source>
</evidence>
<evidence type="ECO:0000256" key="6">
    <source>
        <dbReference type="ARBA" id="ARBA00022840"/>
    </source>
</evidence>
<evidence type="ECO:0000256" key="3">
    <source>
        <dbReference type="ARBA" id="ARBA00022679"/>
    </source>
</evidence>
<dbReference type="InterPro" id="IPR023313">
    <property type="entry name" value="UBQ-conjugating_AS"/>
</dbReference>
<feature type="domain" description="UBC core" evidence="10">
    <location>
        <begin position="56"/>
        <end position="218"/>
    </location>
</feature>
<dbReference type="Pfam" id="PF00179">
    <property type="entry name" value="UQ_con"/>
    <property type="match status" value="1"/>
</dbReference>
<keyword evidence="4 8" id="KW-0547">Nucleotide-binding</keyword>
<keyword evidence="5 8" id="KW-0833">Ubl conjugation pathway</keyword>
<feature type="region of interest" description="Disordered" evidence="9">
    <location>
        <begin position="241"/>
        <end position="335"/>
    </location>
</feature>
<feature type="region of interest" description="Disordered" evidence="9">
    <location>
        <begin position="19"/>
        <end position="55"/>
    </location>
</feature>
<evidence type="ECO:0000256" key="7">
    <source>
        <dbReference type="PROSITE-ProRule" id="PRU10133"/>
    </source>
</evidence>
<keyword evidence="3" id="KW-0808">Transferase</keyword>
<evidence type="ECO:0000256" key="2">
    <source>
        <dbReference type="ARBA" id="ARBA00022553"/>
    </source>
</evidence>
<dbReference type="SMART" id="SM00212">
    <property type="entry name" value="UBCc"/>
    <property type="match status" value="1"/>
</dbReference>
<feature type="active site" description="Glycyl thioester intermediate" evidence="7">
    <location>
        <position position="141"/>
    </location>
</feature>
<dbReference type="GO" id="GO:0061631">
    <property type="term" value="F:ubiquitin conjugating enzyme activity"/>
    <property type="evidence" value="ECO:0007669"/>
    <property type="project" value="UniProtKB-ARBA"/>
</dbReference>
<dbReference type="InterPro" id="IPR050113">
    <property type="entry name" value="Ub_conjugating_enzyme"/>
</dbReference>
<reference evidence="11 12" key="1">
    <citation type="journal article" date="2007" name="Nature">
        <title>Evolution of genes and genomes on the Drosophila phylogeny.</title>
        <authorList>
            <consortium name="Drosophila 12 Genomes Consortium"/>
            <person name="Clark A.G."/>
            <person name="Eisen M.B."/>
            <person name="Smith D.R."/>
            <person name="Bergman C.M."/>
            <person name="Oliver B."/>
            <person name="Markow T.A."/>
            <person name="Kaufman T.C."/>
            <person name="Kellis M."/>
            <person name="Gelbart W."/>
            <person name="Iyer V.N."/>
            <person name="Pollard D.A."/>
            <person name="Sackton T.B."/>
            <person name="Larracuente A.M."/>
            <person name="Singh N.D."/>
            <person name="Abad J.P."/>
            <person name="Abt D.N."/>
            <person name="Adryan B."/>
            <person name="Aguade M."/>
            <person name="Akashi H."/>
            <person name="Anderson W.W."/>
            <person name="Aquadro C.F."/>
            <person name="Ardell D.H."/>
            <person name="Arguello R."/>
            <person name="Artieri C.G."/>
            <person name="Barbash D.A."/>
            <person name="Barker D."/>
            <person name="Barsanti P."/>
            <person name="Batterham P."/>
            <person name="Batzoglou S."/>
            <person name="Begun D."/>
            <person name="Bhutkar A."/>
            <person name="Blanco E."/>
            <person name="Bosak S.A."/>
            <person name="Bradley R.K."/>
            <person name="Brand A.D."/>
            <person name="Brent M.R."/>
            <person name="Brooks A.N."/>
            <person name="Brown R.H."/>
            <person name="Butlin R.K."/>
            <person name="Caggese C."/>
            <person name="Calvi B.R."/>
            <person name="Bernardo de Carvalho A."/>
            <person name="Caspi A."/>
            <person name="Castrezana S."/>
            <person name="Celniker S.E."/>
            <person name="Chang J.L."/>
            <person name="Chapple C."/>
            <person name="Chatterji S."/>
            <person name="Chinwalla A."/>
            <person name="Civetta A."/>
            <person name="Clifton S.W."/>
            <person name="Comeron J.M."/>
            <person name="Costello J.C."/>
            <person name="Coyne J.A."/>
            <person name="Daub J."/>
            <person name="David R.G."/>
            <person name="Delcher A.L."/>
            <person name="Delehaunty K."/>
            <person name="Do C.B."/>
            <person name="Ebling H."/>
            <person name="Edwards K."/>
            <person name="Eickbush T."/>
            <person name="Evans J.D."/>
            <person name="Filipski A."/>
            <person name="Findeiss S."/>
            <person name="Freyhult E."/>
            <person name="Fulton L."/>
            <person name="Fulton R."/>
            <person name="Garcia A.C."/>
            <person name="Gardiner A."/>
            <person name="Garfield D.A."/>
            <person name="Garvin B.E."/>
            <person name="Gibson G."/>
            <person name="Gilbert D."/>
            <person name="Gnerre S."/>
            <person name="Godfrey J."/>
            <person name="Good R."/>
            <person name="Gotea V."/>
            <person name="Gravely B."/>
            <person name="Greenberg A.J."/>
            <person name="Griffiths-Jones S."/>
            <person name="Gross S."/>
            <person name="Guigo R."/>
            <person name="Gustafson E.A."/>
            <person name="Haerty W."/>
            <person name="Hahn M.W."/>
            <person name="Halligan D.L."/>
            <person name="Halpern A.L."/>
            <person name="Halter G.M."/>
            <person name="Han M.V."/>
            <person name="Heger A."/>
            <person name="Hillier L."/>
            <person name="Hinrichs A.S."/>
            <person name="Holmes I."/>
            <person name="Hoskins R.A."/>
            <person name="Hubisz M.J."/>
            <person name="Hultmark D."/>
            <person name="Huntley M.A."/>
            <person name="Jaffe D.B."/>
            <person name="Jagadeeshan S."/>
            <person name="Jeck W.R."/>
            <person name="Johnson J."/>
            <person name="Jones C.D."/>
            <person name="Jordan W.C."/>
            <person name="Karpen G.H."/>
            <person name="Kataoka E."/>
            <person name="Keightley P.D."/>
            <person name="Kheradpour P."/>
            <person name="Kirkness E.F."/>
            <person name="Koerich L.B."/>
            <person name="Kristiansen K."/>
            <person name="Kudrna D."/>
            <person name="Kulathinal R.J."/>
            <person name="Kumar S."/>
            <person name="Kwok R."/>
            <person name="Lander E."/>
            <person name="Langley C.H."/>
            <person name="Lapoint R."/>
            <person name="Lazzaro B.P."/>
            <person name="Lee S.J."/>
            <person name="Levesque L."/>
            <person name="Li R."/>
            <person name="Lin C.F."/>
            <person name="Lin M.F."/>
            <person name="Lindblad-Toh K."/>
            <person name="Llopart A."/>
            <person name="Long M."/>
            <person name="Low L."/>
            <person name="Lozovsky E."/>
            <person name="Lu J."/>
            <person name="Luo M."/>
            <person name="Machado C.A."/>
            <person name="Makalowski W."/>
            <person name="Marzo M."/>
            <person name="Matsuda M."/>
            <person name="Matzkin L."/>
            <person name="McAllister B."/>
            <person name="McBride C.S."/>
            <person name="McKernan B."/>
            <person name="McKernan K."/>
            <person name="Mendez-Lago M."/>
            <person name="Minx P."/>
            <person name="Mollenhauer M.U."/>
            <person name="Montooth K."/>
            <person name="Mount S.M."/>
            <person name="Mu X."/>
            <person name="Myers E."/>
            <person name="Negre B."/>
            <person name="Newfeld S."/>
            <person name="Nielsen R."/>
            <person name="Noor M.A."/>
            <person name="O'Grady P."/>
            <person name="Pachter L."/>
            <person name="Papaceit M."/>
            <person name="Parisi M.J."/>
            <person name="Parisi M."/>
            <person name="Parts L."/>
            <person name="Pedersen J.S."/>
            <person name="Pesole G."/>
            <person name="Phillippy A.M."/>
            <person name="Ponting C.P."/>
            <person name="Pop M."/>
            <person name="Porcelli D."/>
            <person name="Powell J.R."/>
            <person name="Prohaska S."/>
            <person name="Pruitt K."/>
            <person name="Puig M."/>
            <person name="Quesneville H."/>
            <person name="Ram K.R."/>
            <person name="Rand D."/>
            <person name="Rasmussen M.D."/>
            <person name="Reed L.K."/>
            <person name="Reenan R."/>
            <person name="Reily A."/>
            <person name="Remington K.A."/>
            <person name="Rieger T.T."/>
            <person name="Ritchie M.G."/>
            <person name="Robin C."/>
            <person name="Rogers Y.H."/>
            <person name="Rohde C."/>
            <person name="Rozas J."/>
            <person name="Rubenfield M.J."/>
            <person name="Ruiz A."/>
            <person name="Russo S."/>
            <person name="Salzberg S.L."/>
            <person name="Sanchez-Gracia A."/>
            <person name="Saranga D.J."/>
            <person name="Sato H."/>
            <person name="Schaeffer S.W."/>
            <person name="Schatz M.C."/>
            <person name="Schlenke T."/>
            <person name="Schwartz R."/>
            <person name="Segarra C."/>
            <person name="Singh R.S."/>
            <person name="Sirot L."/>
            <person name="Sirota M."/>
            <person name="Sisneros N.B."/>
            <person name="Smith C.D."/>
            <person name="Smith T.F."/>
            <person name="Spieth J."/>
            <person name="Stage D.E."/>
            <person name="Stark A."/>
            <person name="Stephan W."/>
            <person name="Strausberg R.L."/>
            <person name="Strempel S."/>
            <person name="Sturgill D."/>
            <person name="Sutton G."/>
            <person name="Sutton G.G."/>
            <person name="Tao W."/>
            <person name="Teichmann S."/>
            <person name="Tobari Y.N."/>
            <person name="Tomimura Y."/>
            <person name="Tsolas J.M."/>
            <person name="Valente V.L."/>
            <person name="Venter E."/>
            <person name="Venter J.C."/>
            <person name="Vicario S."/>
            <person name="Vieira F.G."/>
            <person name="Vilella A.J."/>
            <person name="Villasante A."/>
            <person name="Walenz B."/>
            <person name="Wang J."/>
            <person name="Wasserman M."/>
            <person name="Watts T."/>
            <person name="Wilson D."/>
            <person name="Wilson R.K."/>
            <person name="Wing R.A."/>
            <person name="Wolfner M.F."/>
            <person name="Wong A."/>
            <person name="Wong G.K."/>
            <person name="Wu C.I."/>
            <person name="Wu G."/>
            <person name="Yamamoto D."/>
            <person name="Yang H.P."/>
            <person name="Yang S.P."/>
            <person name="Yorke J.A."/>
            <person name="Yoshida K."/>
            <person name="Zdobnov E."/>
            <person name="Zhang P."/>
            <person name="Zhang Y."/>
            <person name="Zimin A.V."/>
            <person name="Baldwin J."/>
            <person name="Abdouelleil A."/>
            <person name="Abdulkadir J."/>
            <person name="Abebe A."/>
            <person name="Abera B."/>
            <person name="Abreu J."/>
            <person name="Acer S.C."/>
            <person name="Aftuck L."/>
            <person name="Alexander A."/>
            <person name="An P."/>
            <person name="Anderson E."/>
            <person name="Anderson S."/>
            <person name="Arachi H."/>
            <person name="Azer M."/>
            <person name="Bachantsang P."/>
            <person name="Barry A."/>
            <person name="Bayul T."/>
            <person name="Berlin A."/>
            <person name="Bessette D."/>
            <person name="Bloom T."/>
            <person name="Blye J."/>
            <person name="Boguslavskiy L."/>
            <person name="Bonnet C."/>
            <person name="Boukhgalter B."/>
            <person name="Bourzgui I."/>
            <person name="Brown A."/>
            <person name="Cahill P."/>
            <person name="Channer S."/>
            <person name="Cheshatsang Y."/>
            <person name="Chuda L."/>
            <person name="Citroen M."/>
            <person name="Collymore A."/>
            <person name="Cooke P."/>
            <person name="Costello M."/>
            <person name="D'Aco K."/>
            <person name="Daza R."/>
            <person name="De Haan G."/>
            <person name="DeGray S."/>
            <person name="DeMaso C."/>
            <person name="Dhargay N."/>
            <person name="Dooley K."/>
            <person name="Dooley E."/>
            <person name="Doricent M."/>
            <person name="Dorje P."/>
            <person name="Dorjee K."/>
            <person name="Dupes A."/>
            <person name="Elong R."/>
            <person name="Falk J."/>
            <person name="Farina A."/>
            <person name="Faro S."/>
            <person name="Ferguson D."/>
            <person name="Fisher S."/>
            <person name="Foley C.D."/>
            <person name="Franke A."/>
            <person name="Friedrich D."/>
            <person name="Gadbois L."/>
            <person name="Gearin G."/>
            <person name="Gearin C.R."/>
            <person name="Giannoukos G."/>
            <person name="Goode T."/>
            <person name="Graham J."/>
            <person name="Grandbois E."/>
            <person name="Grewal S."/>
            <person name="Gyaltsen K."/>
            <person name="Hafez N."/>
            <person name="Hagos B."/>
            <person name="Hall J."/>
            <person name="Henson C."/>
            <person name="Hollinger A."/>
            <person name="Honan T."/>
            <person name="Huard M.D."/>
            <person name="Hughes L."/>
            <person name="Hurhula B."/>
            <person name="Husby M.E."/>
            <person name="Kamat A."/>
            <person name="Kanga B."/>
            <person name="Kashin S."/>
            <person name="Khazanovich D."/>
            <person name="Kisner P."/>
            <person name="Lance K."/>
            <person name="Lara M."/>
            <person name="Lee W."/>
            <person name="Lennon N."/>
            <person name="Letendre F."/>
            <person name="LeVine R."/>
            <person name="Lipovsky A."/>
            <person name="Liu X."/>
            <person name="Liu J."/>
            <person name="Liu S."/>
            <person name="Lokyitsang T."/>
            <person name="Lokyitsang Y."/>
            <person name="Lubonja R."/>
            <person name="Lui A."/>
            <person name="MacDonald P."/>
            <person name="Magnisalis V."/>
            <person name="Maru K."/>
            <person name="Matthews C."/>
            <person name="McCusker W."/>
            <person name="McDonough S."/>
            <person name="Mehta T."/>
            <person name="Meldrim J."/>
            <person name="Meneus L."/>
            <person name="Mihai O."/>
            <person name="Mihalev A."/>
            <person name="Mihova T."/>
            <person name="Mittelman R."/>
            <person name="Mlenga V."/>
            <person name="Montmayeur A."/>
            <person name="Mulrain L."/>
            <person name="Navidi A."/>
            <person name="Naylor J."/>
            <person name="Negash T."/>
            <person name="Nguyen T."/>
            <person name="Nguyen N."/>
            <person name="Nicol R."/>
            <person name="Norbu C."/>
            <person name="Norbu N."/>
            <person name="Novod N."/>
            <person name="O'Neill B."/>
            <person name="Osman S."/>
            <person name="Markiewicz E."/>
            <person name="Oyono O.L."/>
            <person name="Patti C."/>
            <person name="Phunkhang P."/>
            <person name="Pierre F."/>
            <person name="Priest M."/>
            <person name="Raghuraman S."/>
            <person name="Rege F."/>
            <person name="Reyes R."/>
            <person name="Rise C."/>
            <person name="Rogov P."/>
            <person name="Ross K."/>
            <person name="Ryan E."/>
            <person name="Settipalli S."/>
            <person name="Shea T."/>
            <person name="Sherpa N."/>
            <person name="Shi L."/>
            <person name="Shih D."/>
            <person name="Sparrow T."/>
            <person name="Spaulding J."/>
            <person name="Stalker J."/>
            <person name="Stange-Thomann N."/>
            <person name="Stavropoulos S."/>
            <person name="Stone C."/>
            <person name="Strader C."/>
            <person name="Tesfaye S."/>
            <person name="Thomson T."/>
            <person name="Thoulutsang Y."/>
            <person name="Thoulutsang D."/>
            <person name="Topham K."/>
            <person name="Topping I."/>
            <person name="Tsamla T."/>
            <person name="Vassiliev H."/>
            <person name="Vo A."/>
            <person name="Wangchuk T."/>
            <person name="Wangdi T."/>
            <person name="Weiand M."/>
            <person name="Wilkinson J."/>
            <person name="Wilson A."/>
            <person name="Yadav S."/>
            <person name="Young G."/>
            <person name="Yu Q."/>
            <person name="Zembek L."/>
            <person name="Zhong D."/>
            <person name="Zimmer A."/>
            <person name="Zwirko Z."/>
            <person name="Jaffe D.B."/>
            <person name="Alvarez P."/>
            <person name="Brockman W."/>
            <person name="Butler J."/>
            <person name="Chin C."/>
            <person name="Gnerre S."/>
            <person name="Grabherr M."/>
            <person name="Kleber M."/>
            <person name="Mauceli E."/>
            <person name="MacCallum I."/>
        </authorList>
    </citation>
    <scope>NUCLEOTIDE SEQUENCE [LARGE SCALE GENOMIC DNA]</scope>
    <source>
        <strain evidence="11 12">TSC#14021-0224.01</strain>
    </source>
</reference>
<gene>
    <name evidence="11" type="primary">Dere\GG13536</name>
    <name evidence="11" type="synonym">dere_GLEANR_13791</name>
    <name evidence="11" type="synonym">GG13536</name>
    <name evidence="11" type="ORF">Dere_GG13536</name>
</gene>
<evidence type="ECO:0000313" key="12">
    <source>
        <dbReference type="Proteomes" id="UP000008711"/>
    </source>
</evidence>
<comment type="similarity">
    <text evidence="8">Belongs to the ubiquitin-conjugating enzyme family.</text>
</comment>
<dbReference type="Proteomes" id="UP000008711">
    <property type="component" value="Unassembled WGS sequence"/>
</dbReference>
<dbReference type="EMBL" id="CH954178">
    <property type="protein sequence ID" value="KQS44111.1"/>
    <property type="molecule type" value="Genomic_DNA"/>
</dbReference>
<dbReference type="OrthoDB" id="19692at2759"/>
<evidence type="ECO:0000313" key="11">
    <source>
        <dbReference type="EMBL" id="KQS44111.1"/>
    </source>
</evidence>
<feature type="compositionally biased region" description="Low complexity" evidence="9">
    <location>
        <begin position="24"/>
        <end position="55"/>
    </location>
</feature>
<feature type="compositionally biased region" description="Acidic residues" evidence="9">
    <location>
        <begin position="256"/>
        <end position="291"/>
    </location>
</feature>
<keyword evidence="12" id="KW-1185">Reference proteome</keyword>
<evidence type="ECO:0000256" key="4">
    <source>
        <dbReference type="ARBA" id="ARBA00022741"/>
    </source>
</evidence>
<proteinExistence type="inferred from homology"/>
<dbReference type="SUPFAM" id="SSF54495">
    <property type="entry name" value="UBC-like"/>
    <property type="match status" value="1"/>
</dbReference>
<keyword evidence="2" id="KW-0597">Phosphoprotein</keyword>
<dbReference type="InterPro" id="IPR016135">
    <property type="entry name" value="UBQ-conjugating_enzyme/RWD"/>
</dbReference>